<evidence type="ECO:0000256" key="1">
    <source>
        <dbReference type="ARBA" id="ARBA00004651"/>
    </source>
</evidence>
<dbReference type="PANTHER" id="PTHR30086:SF20">
    <property type="entry name" value="ARGININE EXPORTER PROTEIN ARGO-RELATED"/>
    <property type="match status" value="1"/>
</dbReference>
<feature type="transmembrane region" description="Helical" evidence="6">
    <location>
        <begin position="43"/>
        <end position="66"/>
    </location>
</feature>
<organism evidence="7 8">
    <name type="scientific">Pseudoalteromonas luteoviolacea (strain 2ta16)</name>
    <dbReference type="NCBI Taxonomy" id="1353533"/>
    <lineage>
        <taxon>Bacteria</taxon>
        <taxon>Pseudomonadati</taxon>
        <taxon>Pseudomonadota</taxon>
        <taxon>Gammaproteobacteria</taxon>
        <taxon>Alteromonadales</taxon>
        <taxon>Pseudoalteromonadaceae</taxon>
        <taxon>Pseudoalteromonas</taxon>
    </lineage>
</organism>
<feature type="transmembrane region" description="Helical" evidence="6">
    <location>
        <begin position="6"/>
        <end position="31"/>
    </location>
</feature>
<evidence type="ECO:0000313" key="7">
    <source>
        <dbReference type="EMBL" id="ESP90704.1"/>
    </source>
</evidence>
<dbReference type="Proteomes" id="UP000017820">
    <property type="component" value="Unassembled WGS sequence"/>
</dbReference>
<keyword evidence="5 6" id="KW-0472">Membrane</keyword>
<dbReference type="PANTHER" id="PTHR30086">
    <property type="entry name" value="ARGININE EXPORTER PROTEIN ARGO"/>
    <property type="match status" value="1"/>
</dbReference>
<feature type="transmembrane region" description="Helical" evidence="6">
    <location>
        <begin position="121"/>
        <end position="140"/>
    </location>
</feature>
<feature type="transmembrane region" description="Helical" evidence="6">
    <location>
        <begin position="72"/>
        <end position="92"/>
    </location>
</feature>
<dbReference type="PATRIC" id="fig|1353533.3.peg.5245"/>
<comment type="caution">
    <text evidence="7">The sequence shown here is derived from an EMBL/GenBank/DDBJ whole genome shotgun (WGS) entry which is preliminary data.</text>
</comment>
<dbReference type="InterPro" id="IPR001123">
    <property type="entry name" value="LeuE-type"/>
</dbReference>
<proteinExistence type="predicted"/>
<accession>V4HS02</accession>
<keyword evidence="3 6" id="KW-0812">Transmembrane</keyword>
<dbReference type="GO" id="GO:0005886">
    <property type="term" value="C:plasma membrane"/>
    <property type="evidence" value="ECO:0007669"/>
    <property type="project" value="UniProtKB-SubCell"/>
</dbReference>
<reference evidence="7 8" key="1">
    <citation type="submission" date="2013-07" db="EMBL/GenBank/DDBJ databases">
        <title>Draft genome sequence of Pseudoalteromonas luteoviolacea 2ta16.</title>
        <authorList>
            <person name="Allen E.E."/>
            <person name="Azam F."/>
            <person name="Podell S."/>
        </authorList>
    </citation>
    <scope>NUCLEOTIDE SEQUENCE [LARGE SCALE GENOMIC DNA]</scope>
    <source>
        <strain evidence="7 8">2ta16</strain>
    </source>
</reference>
<dbReference type="PIRSF" id="PIRSF006324">
    <property type="entry name" value="LeuE"/>
    <property type="match status" value="1"/>
</dbReference>
<comment type="subcellular location">
    <subcellularLocation>
        <location evidence="1">Cell membrane</location>
        <topology evidence="1">Multi-pass membrane protein</topology>
    </subcellularLocation>
</comment>
<dbReference type="RefSeq" id="WP_023402061.1">
    <property type="nucleotide sequence ID" value="NZ_AUSV01000134.1"/>
</dbReference>
<protein>
    <submittedName>
        <fullName evidence="7">Putative threonine efflux protein</fullName>
    </submittedName>
</protein>
<dbReference type="GO" id="GO:0015171">
    <property type="term" value="F:amino acid transmembrane transporter activity"/>
    <property type="evidence" value="ECO:0007669"/>
    <property type="project" value="TreeGrafter"/>
</dbReference>
<evidence type="ECO:0000313" key="8">
    <source>
        <dbReference type="Proteomes" id="UP000017820"/>
    </source>
</evidence>
<evidence type="ECO:0000256" key="5">
    <source>
        <dbReference type="ARBA" id="ARBA00023136"/>
    </source>
</evidence>
<evidence type="ECO:0000256" key="4">
    <source>
        <dbReference type="ARBA" id="ARBA00022989"/>
    </source>
</evidence>
<name>V4HS02_PSEL2</name>
<dbReference type="AlphaFoldDB" id="V4HS02"/>
<evidence type="ECO:0000256" key="6">
    <source>
        <dbReference type="SAM" id="Phobius"/>
    </source>
</evidence>
<evidence type="ECO:0000256" key="3">
    <source>
        <dbReference type="ARBA" id="ARBA00022692"/>
    </source>
</evidence>
<dbReference type="EMBL" id="AUSV01000134">
    <property type="protein sequence ID" value="ESP90704.1"/>
    <property type="molecule type" value="Genomic_DNA"/>
</dbReference>
<keyword evidence="2" id="KW-1003">Cell membrane</keyword>
<sequence length="212" mass="23016">MLELSILPLFAMTCLLLAISPGPDLVLISAYSSGQGFLAGVRISLGIFIAGLLQTLGVALGLGQLMQQFPPLIMLVKLLGALYLAWLGVNMLKTWWINKKQPQASVKATPLSSRNLLIKGFLNNLMNPKAILFFSVFLVQFTNDTQPMVPQIITLGVLLCTIVLLVNFAFSIIFSKVASIFAGKFKLAQHFDGILGTLFLALAARLALSKEH</sequence>
<keyword evidence="4 6" id="KW-1133">Transmembrane helix</keyword>
<gene>
    <name evidence="7" type="ORF">PL2TA16_01808</name>
</gene>
<dbReference type="Pfam" id="PF01810">
    <property type="entry name" value="LysE"/>
    <property type="match status" value="1"/>
</dbReference>
<feature type="transmembrane region" description="Helical" evidence="6">
    <location>
        <begin position="187"/>
        <end position="208"/>
    </location>
</feature>
<feature type="transmembrane region" description="Helical" evidence="6">
    <location>
        <begin position="152"/>
        <end position="175"/>
    </location>
</feature>
<evidence type="ECO:0000256" key="2">
    <source>
        <dbReference type="ARBA" id="ARBA00022475"/>
    </source>
</evidence>